<dbReference type="AlphaFoldDB" id="A0A1H9SMG7"/>
<accession>A0A1H9SMG7</accession>
<dbReference type="STRING" id="531814.SAMN04487944_11191"/>
<organism evidence="1 2">
    <name type="scientific">Gracilibacillus ureilyticus</name>
    <dbReference type="NCBI Taxonomy" id="531814"/>
    <lineage>
        <taxon>Bacteria</taxon>
        <taxon>Bacillati</taxon>
        <taxon>Bacillota</taxon>
        <taxon>Bacilli</taxon>
        <taxon>Bacillales</taxon>
        <taxon>Bacillaceae</taxon>
        <taxon>Gracilibacillus</taxon>
    </lineage>
</organism>
<dbReference type="RefSeq" id="WP_089741300.1">
    <property type="nucleotide sequence ID" value="NZ_FOGL01000011.1"/>
</dbReference>
<name>A0A1H9SMG7_9BACI</name>
<dbReference type="Proteomes" id="UP000199687">
    <property type="component" value="Unassembled WGS sequence"/>
</dbReference>
<reference evidence="1 2" key="1">
    <citation type="submission" date="2016-10" db="EMBL/GenBank/DDBJ databases">
        <authorList>
            <person name="de Groot N.N."/>
        </authorList>
    </citation>
    <scope>NUCLEOTIDE SEQUENCE [LARGE SCALE GENOMIC DNA]</scope>
    <source>
        <strain evidence="1 2">CGMCC 1.7727</strain>
    </source>
</reference>
<keyword evidence="2" id="KW-1185">Reference proteome</keyword>
<evidence type="ECO:0000313" key="2">
    <source>
        <dbReference type="Proteomes" id="UP000199687"/>
    </source>
</evidence>
<sequence length="68" mass="7353">MYYNVNNWQLEVGSISMMGVSSSSLFLIGDSENIQLASSFDTPPESYIVGAQIPVPPNTGEVIEQAND</sequence>
<proteinExistence type="predicted"/>
<gene>
    <name evidence="1" type="ORF">SAMN04487944_11191</name>
</gene>
<dbReference type="OrthoDB" id="2455313at2"/>
<evidence type="ECO:0000313" key="1">
    <source>
        <dbReference type="EMBL" id="SER86114.1"/>
    </source>
</evidence>
<protein>
    <submittedName>
        <fullName evidence="1">Spore germination protein PD</fullName>
    </submittedName>
</protein>
<dbReference type="EMBL" id="FOGL01000011">
    <property type="protein sequence ID" value="SER86114.1"/>
    <property type="molecule type" value="Genomic_DNA"/>
</dbReference>